<dbReference type="InterPro" id="IPR029063">
    <property type="entry name" value="SAM-dependent_MTases_sf"/>
</dbReference>
<dbReference type="GO" id="GO:0032259">
    <property type="term" value="P:methylation"/>
    <property type="evidence" value="ECO:0007669"/>
    <property type="project" value="UniProtKB-KW"/>
</dbReference>
<dbReference type="InterPro" id="IPR019410">
    <property type="entry name" value="Methyltransf_16"/>
</dbReference>
<keyword evidence="1" id="KW-0808">Transferase</keyword>
<dbReference type="Proteomes" id="UP000273022">
    <property type="component" value="Unassembled WGS sequence"/>
</dbReference>
<dbReference type="EMBL" id="QYYH01000132">
    <property type="protein sequence ID" value="RJY07170.1"/>
    <property type="molecule type" value="Genomic_DNA"/>
</dbReference>
<dbReference type="OrthoDB" id="264333at2"/>
<evidence type="ECO:0000313" key="2">
    <source>
        <dbReference type="Proteomes" id="UP000273022"/>
    </source>
</evidence>
<dbReference type="Gene3D" id="3.40.50.150">
    <property type="entry name" value="Vaccinia Virus protein VP39"/>
    <property type="match status" value="1"/>
</dbReference>
<dbReference type="CDD" id="cd02440">
    <property type="entry name" value="AdoMet_MTases"/>
    <property type="match status" value="1"/>
</dbReference>
<dbReference type="AlphaFoldDB" id="A0A3A6TFU9"/>
<dbReference type="PANTHER" id="PTHR14614">
    <property type="entry name" value="HEPATOCELLULAR CARCINOMA-ASSOCIATED ANTIGEN"/>
    <property type="match status" value="1"/>
</dbReference>
<dbReference type="SUPFAM" id="SSF53335">
    <property type="entry name" value="S-adenosyl-L-methionine-dependent methyltransferases"/>
    <property type="match status" value="1"/>
</dbReference>
<dbReference type="Pfam" id="PF10294">
    <property type="entry name" value="Methyltransf_16"/>
    <property type="match status" value="1"/>
</dbReference>
<accession>A0A3A6TFU9</accession>
<proteinExistence type="predicted"/>
<name>A0A3A6TFU9_9GAMM</name>
<keyword evidence="1" id="KW-0489">Methyltransferase</keyword>
<protein>
    <submittedName>
        <fullName evidence="1">Methyltransferase domain-containing protein</fullName>
    </submittedName>
</protein>
<sequence>MTNLRLRYQTLEFENTDIHLCTLRDRQQFHDPNNEAEKLGISSASWPLFGIVWPSSIVLASHMLHYDTTKKRILEVGCGIGLTSLLLNTKNVDITATDHHPAASEFLKRNTELNSTPPISFHRTDWADEDDDLGLFDVIIGSDLLYEEFSIIHLAHFINRHAQKKCEVVIVDPGRGKKNKLAQKMRKFGFLDKHSKPTNLDSSKEQFNGHIIEFHRS</sequence>
<organism evidence="1 2">
    <name type="scientific">Parashewanella spongiae</name>
    <dbReference type="NCBI Taxonomy" id="342950"/>
    <lineage>
        <taxon>Bacteria</taxon>
        <taxon>Pseudomonadati</taxon>
        <taxon>Pseudomonadota</taxon>
        <taxon>Gammaproteobacteria</taxon>
        <taxon>Alteromonadales</taxon>
        <taxon>Shewanellaceae</taxon>
        <taxon>Parashewanella</taxon>
    </lineage>
</organism>
<dbReference type="RefSeq" id="WP_121854705.1">
    <property type="nucleotide sequence ID" value="NZ_CP037952.1"/>
</dbReference>
<reference evidence="1 2" key="1">
    <citation type="submission" date="2018-09" db="EMBL/GenBank/DDBJ databases">
        <title>Phylogeny of the Shewanellaceae, and recommendation for two new genera, Pseudoshewanella and Parashewanella.</title>
        <authorList>
            <person name="Wang G."/>
        </authorList>
    </citation>
    <scope>NUCLEOTIDE SEQUENCE [LARGE SCALE GENOMIC DNA]</scope>
    <source>
        <strain evidence="1 2">KCTC 22492</strain>
    </source>
</reference>
<comment type="caution">
    <text evidence="1">The sequence shown here is derived from an EMBL/GenBank/DDBJ whole genome shotgun (WGS) entry which is preliminary data.</text>
</comment>
<gene>
    <name evidence="1" type="ORF">D5R81_16405</name>
</gene>
<dbReference type="GO" id="GO:0008168">
    <property type="term" value="F:methyltransferase activity"/>
    <property type="evidence" value="ECO:0007669"/>
    <property type="project" value="UniProtKB-KW"/>
</dbReference>
<keyword evidence="2" id="KW-1185">Reference proteome</keyword>
<evidence type="ECO:0000313" key="1">
    <source>
        <dbReference type="EMBL" id="RJY07170.1"/>
    </source>
</evidence>